<evidence type="ECO:0000313" key="2">
    <source>
        <dbReference type="EMBL" id="TKG63564.1"/>
    </source>
</evidence>
<evidence type="ECO:0000313" key="3">
    <source>
        <dbReference type="Proteomes" id="UP000309992"/>
    </source>
</evidence>
<dbReference type="Gene3D" id="3.30.390.10">
    <property type="entry name" value="Enolase-like, N-terminal domain"/>
    <property type="match status" value="1"/>
</dbReference>
<dbReference type="InterPro" id="IPR036849">
    <property type="entry name" value="Enolase-like_C_sf"/>
</dbReference>
<dbReference type="SUPFAM" id="SSF51604">
    <property type="entry name" value="Enolase C-terminal domain-like"/>
    <property type="match status" value="1"/>
</dbReference>
<dbReference type="PANTHER" id="PTHR48080">
    <property type="entry name" value="D-GALACTONATE DEHYDRATASE-RELATED"/>
    <property type="match status" value="1"/>
</dbReference>
<dbReference type="RefSeq" id="WP_110343887.1">
    <property type="nucleotide sequence ID" value="NZ_SWMS01000023.1"/>
</dbReference>
<reference evidence="2 3" key="1">
    <citation type="journal article" date="2015" name="Antonie Van Leeuwenhoek">
        <title>Prauserella endophytica sp. nov., an endophytic actinobacterium isolated from Tamarix taklamakanensis.</title>
        <authorList>
            <person name="Liu J.M."/>
            <person name="Habden X."/>
            <person name="Guo L."/>
            <person name="Tuo L."/>
            <person name="Jiang Z.K."/>
            <person name="Liu S.W."/>
            <person name="Liu X.F."/>
            <person name="Chen L."/>
            <person name="Li R.F."/>
            <person name="Zhang Y.Q."/>
            <person name="Sun C.H."/>
        </authorList>
    </citation>
    <scope>NUCLEOTIDE SEQUENCE [LARGE SCALE GENOMIC DNA]</scope>
    <source>
        <strain evidence="2 3">CGMCC 4.7182</strain>
    </source>
</reference>
<proteinExistence type="predicted"/>
<dbReference type="InterPro" id="IPR029065">
    <property type="entry name" value="Enolase_C-like"/>
</dbReference>
<gene>
    <name evidence="2" type="ORF">FCN18_30140</name>
</gene>
<dbReference type="InterPro" id="IPR029017">
    <property type="entry name" value="Enolase-like_N"/>
</dbReference>
<dbReference type="Proteomes" id="UP000309992">
    <property type="component" value="Unassembled WGS sequence"/>
</dbReference>
<protein>
    <recommendedName>
        <fullName evidence="1">Mandelate racemase/muconate lactonizing enzyme C-terminal domain-containing protein</fullName>
    </recommendedName>
</protein>
<comment type="caution">
    <text evidence="2">The sequence shown here is derived from an EMBL/GenBank/DDBJ whole genome shotgun (WGS) entry which is preliminary data.</text>
</comment>
<dbReference type="EMBL" id="SWMS01000023">
    <property type="protein sequence ID" value="TKG63564.1"/>
    <property type="molecule type" value="Genomic_DNA"/>
</dbReference>
<evidence type="ECO:0000259" key="1">
    <source>
        <dbReference type="SMART" id="SM00922"/>
    </source>
</evidence>
<keyword evidence="3" id="KW-1185">Reference proteome</keyword>
<dbReference type="SUPFAM" id="SSF54826">
    <property type="entry name" value="Enolase N-terminal domain-like"/>
    <property type="match status" value="1"/>
</dbReference>
<dbReference type="Pfam" id="PF02746">
    <property type="entry name" value="MR_MLE_N"/>
    <property type="match status" value="1"/>
</dbReference>
<sequence length="405" mass="44022">MNRDEDSDGRKSVVVESNFAKSVIGDVRVHLVRLPGMTNVFREEAAIVEVQTEDGVSGWAEANGLLLALKAHVEADRPHPRDRGPRAALVGQQFADVHAAVEALRSNTTLSGRSGLGRVANGAIETALFDLAGRLDGVPAWHLLLGSAEGPEQHVITPYITIFNRGSYPDVVAKAKEDIDRARSFGYRHFKIEATSYNTDERQAVTIVDEVRSHVGDSVTLFVDNVYRWAEYTAGAEAAKAYKSLGAEFLEDPFLPEQWEWWRRLRDEVGLPLATGGGMETLERFLAQMEFANTDILQPGAHVAGLLGAHEVAQAAAKRVRSITPFGVSATTLATGGALHLAAANPNVKYIEYAPANLFRVLRLRSDVTPDEPELRPDGTFLAPTTPGIGVDCDTDAIDKYRVSG</sequence>
<dbReference type="InterPro" id="IPR013341">
    <property type="entry name" value="Mandelate_racemase_N_dom"/>
</dbReference>
<dbReference type="Pfam" id="PF13378">
    <property type="entry name" value="MR_MLE_C"/>
    <property type="match status" value="1"/>
</dbReference>
<dbReference type="Gene3D" id="3.20.20.120">
    <property type="entry name" value="Enolase-like C-terminal domain"/>
    <property type="match status" value="1"/>
</dbReference>
<name>A0ABY2RWR5_9PSEU</name>
<dbReference type="InterPro" id="IPR013342">
    <property type="entry name" value="Mandelate_racemase_C"/>
</dbReference>
<organism evidence="2 3">
    <name type="scientific">Prauserella endophytica</name>
    <dbReference type="NCBI Taxonomy" id="1592324"/>
    <lineage>
        <taxon>Bacteria</taxon>
        <taxon>Bacillati</taxon>
        <taxon>Actinomycetota</taxon>
        <taxon>Actinomycetes</taxon>
        <taxon>Pseudonocardiales</taxon>
        <taxon>Pseudonocardiaceae</taxon>
        <taxon>Prauserella</taxon>
        <taxon>Prauserella coralliicola group</taxon>
    </lineage>
</organism>
<accession>A0ABY2RWR5</accession>
<dbReference type="InterPro" id="IPR034593">
    <property type="entry name" value="DgoD-like"/>
</dbReference>
<feature type="domain" description="Mandelate racemase/muconate lactonizing enzyme C-terminal" evidence="1">
    <location>
        <begin position="172"/>
        <end position="272"/>
    </location>
</feature>
<dbReference type="SMART" id="SM00922">
    <property type="entry name" value="MR_MLE"/>
    <property type="match status" value="1"/>
</dbReference>